<dbReference type="SUPFAM" id="SSF143011">
    <property type="entry name" value="RelE-like"/>
    <property type="match status" value="1"/>
</dbReference>
<dbReference type="GO" id="GO:0003723">
    <property type="term" value="F:RNA binding"/>
    <property type="evidence" value="ECO:0007669"/>
    <property type="project" value="UniProtKB-KW"/>
</dbReference>
<dbReference type="GO" id="GO:0016787">
    <property type="term" value="F:hydrolase activity"/>
    <property type="evidence" value="ECO:0007669"/>
    <property type="project" value="UniProtKB-KW"/>
</dbReference>
<dbReference type="PANTHER" id="PTHR38039">
    <property type="entry name" value="TOXIN YOEB"/>
    <property type="match status" value="1"/>
</dbReference>
<evidence type="ECO:0000313" key="12">
    <source>
        <dbReference type="Proteomes" id="UP000078090"/>
    </source>
</evidence>
<keyword evidence="6" id="KW-0378">Hydrolase</keyword>
<dbReference type="GO" id="GO:0098795">
    <property type="term" value="P:global gene silencing by mRNA cleavage"/>
    <property type="evidence" value="ECO:0007669"/>
    <property type="project" value="TreeGrafter"/>
</dbReference>
<dbReference type="Gene3D" id="3.30.2310.20">
    <property type="entry name" value="RelE-like"/>
    <property type="match status" value="1"/>
</dbReference>
<dbReference type="Pfam" id="PF06769">
    <property type="entry name" value="YoeB_toxin"/>
    <property type="match status" value="1"/>
</dbReference>
<evidence type="ECO:0000256" key="3">
    <source>
        <dbReference type="ARBA" id="ARBA00022649"/>
    </source>
</evidence>
<dbReference type="GO" id="GO:0004519">
    <property type="term" value="F:endonuclease activity"/>
    <property type="evidence" value="ECO:0007669"/>
    <property type="project" value="UniProtKB-KW"/>
</dbReference>
<dbReference type="OrthoDB" id="9801102at2"/>
<comment type="similarity">
    <text evidence="1">Belongs to the YoeB family.</text>
</comment>
<sequence>MKITFSADAWDSYLYWQTTDKAILKRINQLIKEILRQPFEGIGKPEPLKHGLSGYWSRRINDEHRIVYKVTGDTLLIAQVRFHYEY</sequence>
<evidence type="ECO:0000256" key="2">
    <source>
        <dbReference type="ARBA" id="ARBA00017742"/>
    </source>
</evidence>
<accession>A0A177MWR9</accession>
<evidence type="ECO:0000256" key="1">
    <source>
        <dbReference type="ARBA" id="ARBA00008172"/>
    </source>
</evidence>
<keyword evidence="7" id="KW-0694">RNA-binding</keyword>
<dbReference type="AlphaFoldDB" id="A0A177MWR9"/>
<evidence type="ECO:0000256" key="10">
    <source>
        <dbReference type="ARBA" id="ARBA00080029"/>
    </source>
</evidence>
<protein>
    <recommendedName>
        <fullName evidence="2">Toxin YoeB</fullName>
    </recommendedName>
    <alternativeName>
        <fullName evidence="10">Putative endoribonuclease YoeB</fullName>
    </alternativeName>
    <alternativeName>
        <fullName evidence="8 9">Putative mRNA interferase YoeB</fullName>
    </alternativeName>
</protein>
<proteinExistence type="inferred from homology"/>
<evidence type="ECO:0000256" key="9">
    <source>
        <dbReference type="ARBA" id="ARBA00079979"/>
    </source>
</evidence>
<dbReference type="EMBL" id="LUUG01000015">
    <property type="protein sequence ID" value="OAI10071.1"/>
    <property type="molecule type" value="Genomic_DNA"/>
</dbReference>
<evidence type="ECO:0000256" key="4">
    <source>
        <dbReference type="ARBA" id="ARBA00022722"/>
    </source>
</evidence>
<comment type="caution">
    <text evidence="11">The sequence shown here is derived from an EMBL/GenBank/DDBJ whole genome shotgun (WGS) entry which is preliminary data.</text>
</comment>
<dbReference type="InterPro" id="IPR035093">
    <property type="entry name" value="RelE/ParE_toxin_dom_sf"/>
</dbReference>
<evidence type="ECO:0000256" key="7">
    <source>
        <dbReference type="ARBA" id="ARBA00022884"/>
    </source>
</evidence>
<gene>
    <name evidence="11" type="ORF">A1332_24020</name>
</gene>
<dbReference type="RefSeq" id="WP_064006700.1">
    <property type="nucleotide sequence ID" value="NZ_LUUG01000015.1"/>
</dbReference>
<dbReference type="GO" id="GO:0006401">
    <property type="term" value="P:RNA catabolic process"/>
    <property type="evidence" value="ECO:0007669"/>
    <property type="project" value="InterPro"/>
</dbReference>
<evidence type="ECO:0000256" key="6">
    <source>
        <dbReference type="ARBA" id="ARBA00022801"/>
    </source>
</evidence>
<evidence type="ECO:0000256" key="8">
    <source>
        <dbReference type="ARBA" id="ARBA00030388"/>
    </source>
</evidence>
<evidence type="ECO:0000256" key="5">
    <source>
        <dbReference type="ARBA" id="ARBA00022759"/>
    </source>
</evidence>
<dbReference type="FunFam" id="3.30.2310.20:FF:000001">
    <property type="entry name" value="Addiction module toxin, Txe/YoeB family"/>
    <property type="match status" value="1"/>
</dbReference>
<dbReference type="InterPro" id="IPR009614">
    <property type="entry name" value="YoeB_toxin"/>
</dbReference>
<evidence type="ECO:0000313" key="11">
    <source>
        <dbReference type="EMBL" id="OAI10071.1"/>
    </source>
</evidence>
<reference evidence="11 12" key="1">
    <citation type="submission" date="2016-03" db="EMBL/GenBank/DDBJ databases">
        <authorList>
            <person name="Ploux O."/>
        </authorList>
    </citation>
    <scope>NUCLEOTIDE SEQUENCE [LARGE SCALE GENOMIC DNA]</scope>
    <source>
        <strain evidence="11 12">R-45363</strain>
    </source>
</reference>
<dbReference type="PANTHER" id="PTHR38039:SF1">
    <property type="entry name" value="TOXIN YOEB"/>
    <property type="match status" value="1"/>
</dbReference>
<name>A0A177MWR9_METMH</name>
<keyword evidence="4" id="KW-0540">Nuclease</keyword>
<organism evidence="11 12">
    <name type="scientific">Methylomonas methanica</name>
    <dbReference type="NCBI Taxonomy" id="421"/>
    <lineage>
        <taxon>Bacteria</taxon>
        <taxon>Pseudomonadati</taxon>
        <taxon>Pseudomonadota</taxon>
        <taxon>Gammaproteobacteria</taxon>
        <taxon>Methylococcales</taxon>
        <taxon>Methylococcaceae</taxon>
        <taxon>Methylomonas</taxon>
    </lineage>
</organism>
<dbReference type="Proteomes" id="UP000078090">
    <property type="component" value="Unassembled WGS sequence"/>
</dbReference>
<keyword evidence="5" id="KW-0255">Endonuclease</keyword>
<dbReference type="NCBIfam" id="TIGR02116">
    <property type="entry name" value="toxin_Txe_YoeB"/>
    <property type="match status" value="1"/>
</dbReference>
<keyword evidence="3" id="KW-1277">Toxin-antitoxin system</keyword>